<evidence type="ECO:0008006" key="3">
    <source>
        <dbReference type="Google" id="ProtNLM"/>
    </source>
</evidence>
<gene>
    <name evidence="1" type="ORF">KQJ23_22530</name>
</gene>
<name>A0ABS6FWL9_9BACL</name>
<reference evidence="1 2" key="1">
    <citation type="submission" date="2021-06" db="EMBL/GenBank/DDBJ databases">
        <authorList>
            <person name="Sun Q."/>
            <person name="Li D."/>
        </authorList>
    </citation>
    <scope>NUCLEOTIDE SEQUENCE [LARGE SCALE GENOMIC DNA]</scope>
    <source>
        <strain evidence="1 2">MSJ-6</strain>
    </source>
</reference>
<protein>
    <recommendedName>
        <fullName evidence="3">2'-5' RNA ligase family protein</fullName>
    </recommendedName>
</protein>
<sequence length="178" mass="20631">MSNYVVLARFNEEKDMQLKKLKKELSSKGYSVPEWPPHITISAYENMDEELLCKWTSNFASKHTKQRISLHSISILPPGGEHAETAVICLEPAHLKSFVDFYYDFHEKYEEYCTGIGRFNSILNDDPVIHATIGIVKVSEMQEMIELIFSQDIFGEAEITALEVYTYPMRLIKRFDLK</sequence>
<comment type="caution">
    <text evidence="1">The sequence shown here is derived from an EMBL/GenBank/DDBJ whole genome shotgun (WGS) entry which is preliminary data.</text>
</comment>
<organism evidence="1 2">
    <name type="scientific">Paenibacillus brevis</name>
    <dbReference type="NCBI Taxonomy" id="2841508"/>
    <lineage>
        <taxon>Bacteria</taxon>
        <taxon>Bacillati</taxon>
        <taxon>Bacillota</taxon>
        <taxon>Bacilli</taxon>
        <taxon>Bacillales</taxon>
        <taxon>Paenibacillaceae</taxon>
        <taxon>Paenibacillus</taxon>
    </lineage>
</organism>
<dbReference type="RefSeq" id="WP_216481163.1">
    <property type="nucleotide sequence ID" value="NZ_JAHLQJ010000032.1"/>
</dbReference>
<keyword evidence="2" id="KW-1185">Reference proteome</keyword>
<dbReference type="Proteomes" id="UP000743001">
    <property type="component" value="Unassembled WGS sequence"/>
</dbReference>
<evidence type="ECO:0000313" key="1">
    <source>
        <dbReference type="EMBL" id="MBU5674619.1"/>
    </source>
</evidence>
<proteinExistence type="predicted"/>
<accession>A0ABS6FWL9</accession>
<dbReference type="EMBL" id="JAHLQJ010000032">
    <property type="protein sequence ID" value="MBU5674619.1"/>
    <property type="molecule type" value="Genomic_DNA"/>
</dbReference>
<evidence type="ECO:0000313" key="2">
    <source>
        <dbReference type="Proteomes" id="UP000743001"/>
    </source>
</evidence>